<protein>
    <submittedName>
        <fullName evidence="5">Putative N6-adenine-specific DNA methylase</fullName>
    </submittedName>
</protein>
<dbReference type="Pfam" id="PF01170">
    <property type="entry name" value="UPF0020"/>
    <property type="match status" value="1"/>
</dbReference>
<dbReference type="InterPro" id="IPR054170">
    <property type="entry name" value="RlmL_1st"/>
</dbReference>
<dbReference type="Gene3D" id="3.30.2130.30">
    <property type="match status" value="1"/>
</dbReference>
<dbReference type="Pfam" id="PF22020">
    <property type="entry name" value="RlmL_1st"/>
    <property type="match status" value="1"/>
</dbReference>
<feature type="domain" description="Ribosomal RNA large subunit methyltransferase K/L-like methyltransferase" evidence="3">
    <location>
        <begin position="180"/>
        <end position="367"/>
    </location>
</feature>
<dbReference type="PROSITE" id="PS00092">
    <property type="entry name" value="N6_MTASE"/>
    <property type="match status" value="1"/>
</dbReference>
<dbReference type="GO" id="GO:0008990">
    <property type="term" value="F:rRNA (guanine-N2-)-methyltransferase activity"/>
    <property type="evidence" value="ECO:0007669"/>
    <property type="project" value="TreeGrafter"/>
</dbReference>
<evidence type="ECO:0000256" key="1">
    <source>
        <dbReference type="ARBA" id="ARBA00022603"/>
    </source>
</evidence>
<keyword evidence="2" id="KW-0808">Transferase</keyword>
<feature type="domain" description="RlmL ferredoxin-like" evidence="4">
    <location>
        <begin position="29"/>
        <end position="83"/>
    </location>
</feature>
<reference evidence="5 6" key="1">
    <citation type="submission" date="2019-06" db="EMBL/GenBank/DDBJ databases">
        <title>Genomic Encyclopedia of Type Strains, Phase IV (KMG-V): Genome sequencing to study the core and pangenomes of soil and plant-associated prokaryotes.</title>
        <authorList>
            <person name="Whitman W."/>
        </authorList>
    </citation>
    <scope>NUCLEOTIDE SEQUENCE [LARGE SCALE GENOMIC DNA]</scope>
    <source>
        <strain evidence="5 6">BR 11622</strain>
    </source>
</reference>
<dbReference type="InterPro" id="IPR000241">
    <property type="entry name" value="RlmKL-like_Mtase"/>
</dbReference>
<evidence type="ECO:0000256" key="2">
    <source>
        <dbReference type="ARBA" id="ARBA00022679"/>
    </source>
</evidence>
<dbReference type="GO" id="GO:0003676">
    <property type="term" value="F:nucleic acid binding"/>
    <property type="evidence" value="ECO:0007669"/>
    <property type="project" value="InterPro"/>
</dbReference>
<dbReference type="InterPro" id="IPR053943">
    <property type="entry name" value="RlmKL-like_Mtase_CS"/>
</dbReference>
<dbReference type="SUPFAM" id="SSF53335">
    <property type="entry name" value="S-adenosyl-L-methionine-dependent methyltransferases"/>
    <property type="match status" value="1"/>
</dbReference>
<evidence type="ECO:0000313" key="5">
    <source>
        <dbReference type="EMBL" id="TWB34534.1"/>
    </source>
</evidence>
<organism evidence="5 6">
    <name type="scientific">Nitrospirillum amazonense</name>
    <dbReference type="NCBI Taxonomy" id="28077"/>
    <lineage>
        <taxon>Bacteria</taxon>
        <taxon>Pseudomonadati</taxon>
        <taxon>Pseudomonadota</taxon>
        <taxon>Alphaproteobacteria</taxon>
        <taxon>Rhodospirillales</taxon>
        <taxon>Azospirillaceae</taxon>
        <taxon>Nitrospirillum</taxon>
    </lineage>
</organism>
<proteinExistence type="predicted"/>
<evidence type="ECO:0000259" key="3">
    <source>
        <dbReference type="Pfam" id="PF01170"/>
    </source>
</evidence>
<keyword evidence="6" id="KW-1185">Reference proteome</keyword>
<evidence type="ECO:0000259" key="4">
    <source>
        <dbReference type="Pfam" id="PF22020"/>
    </source>
</evidence>
<dbReference type="Proteomes" id="UP000315751">
    <property type="component" value="Unassembled WGS sequence"/>
</dbReference>
<dbReference type="PROSITE" id="PS01261">
    <property type="entry name" value="UPF0020"/>
    <property type="match status" value="1"/>
</dbReference>
<gene>
    <name evidence="5" type="ORF">FBZ90_1254</name>
</gene>
<dbReference type="GO" id="GO:0070043">
    <property type="term" value="F:rRNA (guanine-N7-)-methyltransferase activity"/>
    <property type="evidence" value="ECO:0007669"/>
    <property type="project" value="TreeGrafter"/>
</dbReference>
<comment type="caution">
    <text evidence="5">The sequence shown here is derived from an EMBL/GenBank/DDBJ whole genome shotgun (WGS) entry which is preliminary data.</text>
</comment>
<dbReference type="AlphaFoldDB" id="A0A560GLP4"/>
<dbReference type="PANTHER" id="PTHR47313">
    <property type="entry name" value="RIBOSOMAL RNA LARGE SUBUNIT METHYLTRANSFERASE K/L"/>
    <property type="match status" value="1"/>
</dbReference>
<dbReference type="PANTHER" id="PTHR47313:SF1">
    <property type="entry name" value="RIBOSOMAL RNA LARGE SUBUNIT METHYLTRANSFERASE K_L"/>
    <property type="match status" value="1"/>
</dbReference>
<dbReference type="EMBL" id="VITR01000025">
    <property type="protein sequence ID" value="TWB34534.1"/>
    <property type="molecule type" value="Genomic_DNA"/>
</dbReference>
<dbReference type="Gene3D" id="3.40.50.150">
    <property type="entry name" value="Vaccinia Virus protein VP39"/>
    <property type="match status" value="1"/>
</dbReference>
<dbReference type="InterPro" id="IPR029063">
    <property type="entry name" value="SAM-dependent_MTases_sf"/>
</dbReference>
<dbReference type="CDD" id="cd11715">
    <property type="entry name" value="THUMP_AdoMetMT"/>
    <property type="match status" value="1"/>
</dbReference>
<dbReference type="InterPro" id="IPR002052">
    <property type="entry name" value="DNA_methylase_N6_adenine_CS"/>
</dbReference>
<evidence type="ECO:0000313" key="6">
    <source>
        <dbReference type="Proteomes" id="UP000315751"/>
    </source>
</evidence>
<name>A0A560GLP4_9PROT</name>
<keyword evidence="1 5" id="KW-0489">Methyltransferase</keyword>
<accession>A0A560GLP4</accession>
<sequence length="397" mass="42154">MGAMGEKALAGLSAARYQGAMDDTTDFDIYVVTTPGLESALCAEMQAAGFAGLQAGKGGVSTRGGWREAWRANLELRGATRVLVRIGAFRALHLAQLDKRARRFPWADFLRTDVPVRVEASCTKSRIYHAGAAAERITRAITEELGAAIADDADIVIKARIDDDLCTLSIDTSGEALHKRGHKEAVNKAPMRETMAALFLRQCGYDGQEPVVDPMCGSGTFVIEAAEIAAGLKPGRSRAFAFEKLAGFDAAAWSALKASPPAVAGTPPTVRFHGSDRDAGAVKMSQENAARAGVEDRVQFRHHAISDLTAPDGPPGLVIVNPPYGGRIGDTKQLYALYGALGKVLRERFAGWRAAIITNEPALAKVTDLPFLPTTAPVLHGGIKVTLYQTAPLPPAA</sequence>